<comment type="caution">
    <text evidence="2">The sequence shown here is derived from an EMBL/GenBank/DDBJ whole genome shotgun (WGS) entry which is preliminary data.</text>
</comment>
<keyword evidence="1" id="KW-0175">Coiled coil</keyword>
<reference evidence="2" key="1">
    <citation type="submission" date="2022-10" db="EMBL/GenBank/DDBJ databases">
        <title>Sifting through the core-genome to identify putative cross-protective antigens against Riemerella anatipestifer.</title>
        <authorList>
            <person name="Zheng X."/>
            <person name="Zhang W."/>
        </authorList>
    </citation>
    <scope>NUCLEOTIDE SEQUENCE</scope>
    <source>
        <strain evidence="2">ZWRA178</strain>
    </source>
</reference>
<proteinExistence type="predicted"/>
<organism evidence="2 3">
    <name type="scientific">Riemerella anatipestifer</name>
    <name type="common">Moraxella anatipestifer</name>
    <dbReference type="NCBI Taxonomy" id="34085"/>
    <lineage>
        <taxon>Bacteria</taxon>
        <taxon>Pseudomonadati</taxon>
        <taxon>Bacteroidota</taxon>
        <taxon>Flavobacteriia</taxon>
        <taxon>Flavobacteriales</taxon>
        <taxon>Weeksellaceae</taxon>
        <taxon>Riemerella</taxon>
    </lineage>
</organism>
<name>A0AAP3AMM8_RIEAN</name>
<dbReference type="Pfam" id="PF21983">
    <property type="entry name" value="NikA-like"/>
    <property type="match status" value="1"/>
</dbReference>
<protein>
    <submittedName>
        <fullName evidence="2">Special sigma factor</fullName>
    </submittedName>
</protein>
<evidence type="ECO:0000313" key="3">
    <source>
        <dbReference type="Proteomes" id="UP001207440"/>
    </source>
</evidence>
<dbReference type="EMBL" id="JAOZYT010000082">
    <property type="protein sequence ID" value="MCW0524626.1"/>
    <property type="molecule type" value="Genomic_DNA"/>
</dbReference>
<evidence type="ECO:0000313" key="2">
    <source>
        <dbReference type="EMBL" id="MCW0524626.1"/>
    </source>
</evidence>
<sequence>MKQDFLTEFIAKAKEEQEKILALEKRKKHFQNIGRKGGLVKKKSDDFSKIISTKVTEKEYQKIQEKAEELNLKLSQYARLILTEKELKIDEFKTDEILLQYGNHFIRISNLLRNREWNEFENKKEILNEIQTVTKLIREYLYQKIIENE</sequence>
<feature type="coiled-coil region" evidence="1">
    <location>
        <begin position="6"/>
        <end position="80"/>
    </location>
</feature>
<dbReference type="RefSeq" id="WP_064971125.1">
    <property type="nucleotide sequence ID" value="NZ_CP029760.1"/>
</dbReference>
<accession>A0AAP3AMM8</accession>
<dbReference type="AlphaFoldDB" id="A0AAP3AMM8"/>
<dbReference type="InterPro" id="IPR053842">
    <property type="entry name" value="NikA-like"/>
</dbReference>
<evidence type="ECO:0000256" key="1">
    <source>
        <dbReference type="SAM" id="Coils"/>
    </source>
</evidence>
<gene>
    <name evidence="2" type="ORF">OKE68_09900</name>
</gene>
<dbReference type="Proteomes" id="UP001207440">
    <property type="component" value="Unassembled WGS sequence"/>
</dbReference>